<feature type="transmembrane region" description="Helical" evidence="17">
    <location>
        <begin position="216"/>
        <end position="234"/>
    </location>
</feature>
<keyword evidence="9 17" id="KW-0812">Transmembrane</keyword>
<keyword evidence="14 16" id="KW-0472">Membrane</keyword>
<feature type="transmembrane region" description="Helical" evidence="17">
    <location>
        <begin position="6"/>
        <end position="24"/>
    </location>
</feature>
<evidence type="ECO:0000256" key="9">
    <source>
        <dbReference type="ARBA" id="ARBA00022692"/>
    </source>
</evidence>
<reference evidence="19 20" key="1">
    <citation type="journal article" date="2011" name="J. Bacteriol.">
        <title>Complete Genome Sequence of the Aerobic Marine Methanotroph Methylomonas methanica MC09.</title>
        <authorList>
            <person name="Boden R."/>
            <person name="Cunliffe M."/>
            <person name="Scanlan J."/>
            <person name="Moussard H."/>
            <person name="Kits K.D."/>
            <person name="Klotz M.G."/>
            <person name="Jetten M.S."/>
            <person name="Vuilleumier S."/>
            <person name="Han J."/>
            <person name="Peters L."/>
            <person name="Mikhailova N."/>
            <person name="Teshima H."/>
            <person name="Tapia R."/>
            <person name="Kyrpides N."/>
            <person name="Ivanova N."/>
            <person name="Pagani I."/>
            <person name="Cheng J.F."/>
            <person name="Goodwin L."/>
            <person name="Han C."/>
            <person name="Hauser L."/>
            <person name="Land M.L."/>
            <person name="Lapidus A."/>
            <person name="Lucas S."/>
            <person name="Pitluck S."/>
            <person name="Woyke T."/>
            <person name="Stein L."/>
            <person name="Murrell J.C."/>
        </authorList>
    </citation>
    <scope>NUCLEOTIDE SEQUENCE [LARGE SCALE GENOMIC DNA]</scope>
    <source>
        <strain evidence="19 20">MC09</strain>
    </source>
</reference>
<evidence type="ECO:0000259" key="18">
    <source>
        <dbReference type="Pfam" id="PF02233"/>
    </source>
</evidence>
<gene>
    <name evidence="19" type="ordered locus">Metme_2284</name>
</gene>
<evidence type="ECO:0000256" key="12">
    <source>
        <dbReference type="ARBA" id="ARBA00022989"/>
    </source>
</evidence>
<dbReference type="GO" id="GO:0005886">
    <property type="term" value="C:plasma membrane"/>
    <property type="evidence" value="ECO:0007669"/>
    <property type="project" value="UniProtKB-SubCell"/>
</dbReference>
<dbReference type="GO" id="GO:0008750">
    <property type="term" value="F:proton-translocating NAD(P)+ transhydrogenase activity"/>
    <property type="evidence" value="ECO:0007669"/>
    <property type="project" value="UniProtKB-EC"/>
</dbReference>
<dbReference type="Proteomes" id="UP000008888">
    <property type="component" value="Chromosome"/>
</dbReference>
<dbReference type="EC" id="7.1.1.1" evidence="5 16"/>
<feature type="domain" description="NADP transhydrogenase beta-like" evidence="18">
    <location>
        <begin position="7"/>
        <end position="459"/>
    </location>
</feature>
<name>F9ZV78_METMM</name>
<sequence length="463" mass="48648">MSQGLVTMSYIAASILFILSLSGLSQQETARRGNYYGMLGMAIAILATVLGGHVTAYPILAGALITGGLIGATAAARVEMTQMPELVALMHSLVGMAAVLVGYASFMDHGSTLTGVEKTIHELEIYIGIFIGAVTFSGSVIAFGKLCGKINGKPLLLPARHWLNLIMLIATVFLGQRFLAGAESNDALIPLMIMTGIAMVFGIHMVMAIGGADMPVVVSMLNSYSGWAAAATGFMLSNDLLIVTGALVGSSGAILSYIMCRAMNRHFLSVIAGGFGSAGGGESAEVEGDIQPIEAEETAQLLRDSKSIVIIPGYGMAVAQAQHTVNEITKLLTSLGKKVRFAIHPVAGRMPGHMNVLLAEAKVPYDIVFEMDEINADFPNTDVSIVIGANDIVNPSALNDPNSPIAGMPVLECWKSGTTIVMKRSMASGYAGVGNPLFVHENTRMLFGDANDKLLALLKALQE</sequence>
<keyword evidence="8 16" id="KW-0997">Cell inner membrane</keyword>
<evidence type="ECO:0000256" key="16">
    <source>
        <dbReference type="PIRNR" id="PIRNR000204"/>
    </source>
</evidence>
<dbReference type="SUPFAM" id="SSF52467">
    <property type="entry name" value="DHS-like NAD/FAD-binding domain"/>
    <property type="match status" value="1"/>
</dbReference>
<feature type="transmembrane region" description="Helical" evidence="17">
    <location>
        <begin position="125"/>
        <end position="143"/>
    </location>
</feature>
<dbReference type="FunFam" id="3.40.50.1220:FF:000002">
    <property type="entry name" value="NAD(P) transhydrogenase subunit beta"/>
    <property type="match status" value="1"/>
</dbReference>
<dbReference type="Gene3D" id="3.40.50.1220">
    <property type="entry name" value="TPP-binding domain"/>
    <property type="match status" value="1"/>
</dbReference>
<comment type="similarity">
    <text evidence="3 16">Belongs to the PNT beta subunit family.</text>
</comment>
<dbReference type="EMBL" id="CP002738">
    <property type="protein sequence ID" value="AEG00688.1"/>
    <property type="molecule type" value="Genomic_DNA"/>
</dbReference>
<keyword evidence="7 16" id="KW-1003">Cell membrane</keyword>
<feature type="transmembrane region" description="Helical" evidence="17">
    <location>
        <begin position="86"/>
        <end position="105"/>
    </location>
</feature>
<evidence type="ECO:0000256" key="10">
    <source>
        <dbReference type="ARBA" id="ARBA00022857"/>
    </source>
</evidence>
<dbReference type="eggNOG" id="COG1282">
    <property type="taxonomic scope" value="Bacteria"/>
</dbReference>
<dbReference type="GO" id="GO:0050661">
    <property type="term" value="F:NADP binding"/>
    <property type="evidence" value="ECO:0007669"/>
    <property type="project" value="InterPro"/>
</dbReference>
<evidence type="ECO:0000313" key="20">
    <source>
        <dbReference type="Proteomes" id="UP000008888"/>
    </source>
</evidence>
<accession>F9ZV78</accession>
<comment type="subcellular location">
    <subcellularLocation>
        <location evidence="2">Cell inner membrane</location>
        <topology evidence="2">Multi-pass membrane protein</topology>
    </subcellularLocation>
</comment>
<dbReference type="PIRSF" id="PIRSF000204">
    <property type="entry name" value="PNTB"/>
    <property type="match status" value="1"/>
</dbReference>
<feature type="transmembrane region" description="Helical" evidence="17">
    <location>
        <begin position="56"/>
        <end position="74"/>
    </location>
</feature>
<evidence type="ECO:0000256" key="13">
    <source>
        <dbReference type="ARBA" id="ARBA00023027"/>
    </source>
</evidence>
<evidence type="ECO:0000256" key="7">
    <source>
        <dbReference type="ARBA" id="ARBA00022475"/>
    </source>
</evidence>
<keyword evidence="10 16" id="KW-0521">NADP</keyword>
<proteinExistence type="inferred from homology"/>
<evidence type="ECO:0000256" key="11">
    <source>
        <dbReference type="ARBA" id="ARBA00022967"/>
    </source>
</evidence>
<dbReference type="PANTHER" id="PTHR44758">
    <property type="entry name" value="NAD(P) TRANSHYDROGENASE SUBUNIT BETA"/>
    <property type="match status" value="1"/>
</dbReference>
<evidence type="ECO:0000256" key="17">
    <source>
        <dbReference type="SAM" id="Phobius"/>
    </source>
</evidence>
<dbReference type="AlphaFoldDB" id="F9ZV78"/>
<dbReference type="HOGENOM" id="CLU_007866_4_0_6"/>
<dbReference type="OrthoDB" id="9763786at2"/>
<evidence type="ECO:0000256" key="15">
    <source>
        <dbReference type="ARBA" id="ARBA00048202"/>
    </source>
</evidence>
<comment type="catalytic activity">
    <reaction evidence="15 16">
        <text>NAD(+) + NADPH + H(+)(in) = NADH + NADP(+) + H(+)(out)</text>
        <dbReference type="Rhea" id="RHEA:47992"/>
        <dbReference type="ChEBI" id="CHEBI:15378"/>
        <dbReference type="ChEBI" id="CHEBI:57540"/>
        <dbReference type="ChEBI" id="CHEBI:57783"/>
        <dbReference type="ChEBI" id="CHEBI:57945"/>
        <dbReference type="ChEBI" id="CHEBI:58349"/>
        <dbReference type="EC" id="7.1.1.1"/>
    </reaction>
</comment>
<dbReference type="KEGG" id="mmt:Metme_2284"/>
<dbReference type="InterPro" id="IPR012136">
    <property type="entry name" value="NADH_DH_b"/>
</dbReference>
<dbReference type="RefSeq" id="WP_013818929.1">
    <property type="nucleotide sequence ID" value="NC_015572.1"/>
</dbReference>
<keyword evidence="20" id="KW-1185">Reference proteome</keyword>
<evidence type="ECO:0000256" key="6">
    <source>
        <dbReference type="ARBA" id="ARBA00014581"/>
    </source>
</evidence>
<comment type="function">
    <text evidence="1 16">The transhydrogenation between NADH and NADP is coupled to respiration and ATP hydrolysis and functions as a proton pump across the membrane.</text>
</comment>
<keyword evidence="12 17" id="KW-1133">Transmembrane helix</keyword>
<dbReference type="InterPro" id="IPR029035">
    <property type="entry name" value="DHS-like_NAD/FAD-binding_dom"/>
</dbReference>
<evidence type="ECO:0000256" key="4">
    <source>
        <dbReference type="ARBA" id="ARBA00011870"/>
    </source>
</evidence>
<reference evidence="20" key="3">
    <citation type="submission" date="2011-05" db="EMBL/GenBank/DDBJ databases">
        <title>Complete sequence of Methylomonas methanica MC09.</title>
        <authorList>
            <consortium name="US DOE Joint Genome Institute"/>
            <person name="Lucas S."/>
            <person name="Han J."/>
            <person name="Lapidus A."/>
            <person name="Cheng J.-F."/>
            <person name="Goodwin L."/>
            <person name="Pitluck S."/>
            <person name="Peters L."/>
            <person name="Mikhailova N."/>
            <person name="Teshima H."/>
            <person name="Han C."/>
            <person name="Tapia R."/>
            <person name="Land M."/>
            <person name="Hauser L."/>
            <person name="Kyrpides N."/>
            <person name="Ivanova N."/>
            <person name="Pagani I."/>
            <person name="Stein L."/>
            <person name="Woyke T."/>
        </authorList>
    </citation>
    <scope>NUCLEOTIDE SEQUENCE [LARGE SCALE GENOMIC DNA]</scope>
    <source>
        <strain evidence="20">MC09</strain>
    </source>
</reference>
<dbReference type="STRING" id="857087.Metme_2284"/>
<feature type="transmembrane region" description="Helical" evidence="17">
    <location>
        <begin position="240"/>
        <end position="260"/>
    </location>
</feature>
<protein>
    <recommendedName>
        <fullName evidence="6 16">NAD(P) transhydrogenase subunit beta</fullName>
        <ecNumber evidence="5 16">7.1.1.1</ecNumber>
    </recommendedName>
    <alternativeName>
        <fullName evidence="16">Nicotinamide nucleotide transhydrogenase subunit beta</fullName>
    </alternativeName>
</protein>
<evidence type="ECO:0000256" key="1">
    <source>
        <dbReference type="ARBA" id="ARBA00003943"/>
    </source>
</evidence>
<feature type="transmembrane region" description="Helical" evidence="17">
    <location>
        <begin position="155"/>
        <end position="175"/>
    </location>
</feature>
<keyword evidence="11 16" id="KW-1278">Translocase</keyword>
<evidence type="ECO:0000256" key="14">
    <source>
        <dbReference type="ARBA" id="ARBA00023136"/>
    </source>
</evidence>
<dbReference type="PANTHER" id="PTHR44758:SF1">
    <property type="entry name" value="NAD(P) TRANSHYDROGENASE SUBUNIT BETA"/>
    <property type="match status" value="1"/>
</dbReference>
<reference key="2">
    <citation type="submission" date="2011-05" db="EMBL/GenBank/DDBJ databases">
        <title>Complete genome sequence of the aerobic marine methanotroph Methylomonas methanica MC09.</title>
        <authorList>
            <person name="Boden R."/>
            <person name="Cunliffe M."/>
            <person name="Scanlan J."/>
            <person name="Moussard H."/>
            <person name="Kits K.D."/>
            <person name="Klotz M."/>
            <person name="Jetten M."/>
            <person name="Vuilleumier S."/>
            <person name="Han J."/>
            <person name="Peters L."/>
            <person name="Mikhailova N."/>
            <person name="Teshima H."/>
            <person name="Tapia R."/>
            <person name="Kyrpides N."/>
            <person name="Ivanova N."/>
            <person name="Pagani I."/>
            <person name="Cheng J.-F."/>
            <person name="Goodwin L."/>
            <person name="Han C."/>
            <person name="Hauser L."/>
            <person name="Land M."/>
            <person name="Lapidus A."/>
            <person name="Lucas S."/>
            <person name="Pitluck S."/>
            <person name="Woyke T."/>
            <person name="Stein L.Y."/>
            <person name="Murrell C."/>
        </authorList>
    </citation>
    <scope>NUCLEOTIDE SEQUENCE</scope>
    <source>
        <strain>MC09</strain>
    </source>
</reference>
<feature type="transmembrane region" description="Helical" evidence="17">
    <location>
        <begin position="187"/>
        <end position="209"/>
    </location>
</feature>
<keyword evidence="13 16" id="KW-0520">NAD</keyword>
<organism evidence="19 20">
    <name type="scientific">Methylomonas methanica (strain DSM 25384 / MC09)</name>
    <dbReference type="NCBI Taxonomy" id="857087"/>
    <lineage>
        <taxon>Bacteria</taxon>
        <taxon>Pseudomonadati</taxon>
        <taxon>Pseudomonadota</taxon>
        <taxon>Gammaproteobacteria</taxon>
        <taxon>Methylococcales</taxon>
        <taxon>Methylococcaceae</taxon>
        <taxon>Methylomonas</taxon>
    </lineage>
</organism>
<evidence type="ECO:0000256" key="3">
    <source>
        <dbReference type="ARBA" id="ARBA00007919"/>
    </source>
</evidence>
<evidence type="ECO:0000256" key="8">
    <source>
        <dbReference type="ARBA" id="ARBA00022519"/>
    </source>
</evidence>
<dbReference type="NCBIfam" id="NF006974">
    <property type="entry name" value="PRK09444.1"/>
    <property type="match status" value="1"/>
</dbReference>
<evidence type="ECO:0000256" key="5">
    <source>
        <dbReference type="ARBA" id="ARBA00012943"/>
    </source>
</evidence>
<evidence type="ECO:0000256" key="2">
    <source>
        <dbReference type="ARBA" id="ARBA00004429"/>
    </source>
</evidence>
<dbReference type="InterPro" id="IPR034300">
    <property type="entry name" value="PNTB-like"/>
</dbReference>
<comment type="subunit">
    <text evidence="4">Heterodimer of an alpha and a beta chain.</text>
</comment>
<evidence type="ECO:0000313" key="19">
    <source>
        <dbReference type="EMBL" id="AEG00688.1"/>
    </source>
</evidence>
<dbReference type="Pfam" id="PF02233">
    <property type="entry name" value="PNTB"/>
    <property type="match status" value="1"/>
</dbReference>
<feature type="transmembrane region" description="Helical" evidence="17">
    <location>
        <begin position="33"/>
        <end position="50"/>
    </location>
</feature>